<organism evidence="1 2">
    <name type="scientific">Parapedobacter pyrenivorans</name>
    <dbReference type="NCBI Taxonomy" id="1305674"/>
    <lineage>
        <taxon>Bacteria</taxon>
        <taxon>Pseudomonadati</taxon>
        <taxon>Bacteroidota</taxon>
        <taxon>Sphingobacteriia</taxon>
        <taxon>Sphingobacteriales</taxon>
        <taxon>Sphingobacteriaceae</taxon>
        <taxon>Parapedobacter</taxon>
    </lineage>
</organism>
<dbReference type="RefSeq" id="WP_188508546.1">
    <property type="nucleotide sequence ID" value="NZ_BMER01000007.1"/>
</dbReference>
<gene>
    <name evidence="1" type="ORF">GCM10007415_46600</name>
</gene>
<sequence>MEEKMNESTPQRPEGGRMVNAPLVAIDLPRFMEQIKSEAAWLNGPRNAITVFKSDYLRIVLIALHAGAELPTHTADGMISVQVLQGKLRFGTGGESLQLEKGEMVALHKGIPHSVLAIEESMFLLTLAPTPKAT</sequence>
<dbReference type="Gene3D" id="2.60.120.10">
    <property type="entry name" value="Jelly Rolls"/>
    <property type="match status" value="1"/>
</dbReference>
<dbReference type="CDD" id="cd02230">
    <property type="entry name" value="cupin_HP0902-like"/>
    <property type="match status" value="1"/>
</dbReference>
<dbReference type="AlphaFoldDB" id="A0A917MFM0"/>
<dbReference type="PANTHER" id="PTHR37694">
    <property type="entry name" value="SLR8022 PROTEIN"/>
    <property type="match status" value="1"/>
</dbReference>
<accession>A0A917MFM0</accession>
<name>A0A917MFM0_9SPHI</name>
<dbReference type="EMBL" id="BMER01000007">
    <property type="protein sequence ID" value="GGH04912.1"/>
    <property type="molecule type" value="Genomic_DNA"/>
</dbReference>
<dbReference type="Proteomes" id="UP000660862">
    <property type="component" value="Unassembled WGS sequence"/>
</dbReference>
<reference evidence="1" key="1">
    <citation type="journal article" date="2014" name="Int. J. Syst. Evol. Microbiol.">
        <title>Complete genome sequence of Corynebacterium casei LMG S-19264T (=DSM 44701T), isolated from a smear-ripened cheese.</title>
        <authorList>
            <consortium name="US DOE Joint Genome Institute (JGI-PGF)"/>
            <person name="Walter F."/>
            <person name="Albersmeier A."/>
            <person name="Kalinowski J."/>
            <person name="Ruckert C."/>
        </authorList>
    </citation>
    <scope>NUCLEOTIDE SEQUENCE</scope>
    <source>
        <strain evidence="1">CGMCC 1.12195</strain>
    </source>
</reference>
<dbReference type="SUPFAM" id="SSF51182">
    <property type="entry name" value="RmlC-like cupins"/>
    <property type="match status" value="1"/>
</dbReference>
<reference evidence="1" key="2">
    <citation type="submission" date="2020-09" db="EMBL/GenBank/DDBJ databases">
        <authorList>
            <person name="Sun Q."/>
            <person name="Zhou Y."/>
        </authorList>
    </citation>
    <scope>NUCLEOTIDE SEQUENCE</scope>
    <source>
        <strain evidence="1">CGMCC 1.12195</strain>
    </source>
</reference>
<evidence type="ECO:0008006" key="3">
    <source>
        <dbReference type="Google" id="ProtNLM"/>
    </source>
</evidence>
<dbReference type="InterPro" id="IPR014710">
    <property type="entry name" value="RmlC-like_jellyroll"/>
</dbReference>
<dbReference type="PANTHER" id="PTHR37694:SF1">
    <property type="entry name" value="SLR8022 PROTEIN"/>
    <property type="match status" value="1"/>
</dbReference>
<comment type="caution">
    <text evidence="1">The sequence shown here is derived from an EMBL/GenBank/DDBJ whole genome shotgun (WGS) entry which is preliminary data.</text>
</comment>
<protein>
    <recommendedName>
        <fullName evidence="3">Cupin domain-containing protein</fullName>
    </recommendedName>
</protein>
<proteinExistence type="predicted"/>
<dbReference type="InterPro" id="IPR011051">
    <property type="entry name" value="RmlC_Cupin_sf"/>
</dbReference>
<evidence type="ECO:0000313" key="1">
    <source>
        <dbReference type="EMBL" id="GGH04912.1"/>
    </source>
</evidence>
<evidence type="ECO:0000313" key="2">
    <source>
        <dbReference type="Proteomes" id="UP000660862"/>
    </source>
</evidence>
<keyword evidence="2" id="KW-1185">Reference proteome</keyword>